<evidence type="ECO:0000256" key="7">
    <source>
        <dbReference type="ARBA" id="ARBA00023136"/>
    </source>
</evidence>
<dbReference type="InterPro" id="IPR006073">
    <property type="entry name" value="GTP-bd"/>
</dbReference>
<dbReference type="InterPro" id="IPR023179">
    <property type="entry name" value="GTP-bd_ortho_bundle_sf"/>
</dbReference>
<dbReference type="Proteomes" id="UP001497497">
    <property type="component" value="Unassembled WGS sequence"/>
</dbReference>
<evidence type="ECO:0000259" key="11">
    <source>
        <dbReference type="PROSITE" id="PS51721"/>
    </source>
</evidence>
<accession>A0AAV2IFR8</accession>
<dbReference type="CDD" id="cd01856">
    <property type="entry name" value="YlqF"/>
    <property type="match status" value="1"/>
</dbReference>
<dbReference type="GO" id="GO:0005525">
    <property type="term" value="F:GTP binding"/>
    <property type="evidence" value="ECO:0007669"/>
    <property type="project" value="UniProtKB-KW"/>
</dbReference>
<keyword evidence="5 9" id="KW-0496">Mitochondrion</keyword>
<gene>
    <name evidence="12" type="ORF">GSLYS_00018453001</name>
</gene>
<dbReference type="PROSITE" id="PS51721">
    <property type="entry name" value="G_CP"/>
    <property type="match status" value="1"/>
</dbReference>
<evidence type="ECO:0000313" key="13">
    <source>
        <dbReference type="Proteomes" id="UP001497497"/>
    </source>
</evidence>
<feature type="binding site" evidence="10">
    <location>
        <begin position="157"/>
        <end position="162"/>
    </location>
    <ligand>
        <name>GTP</name>
        <dbReference type="ChEBI" id="CHEBI:37565"/>
    </ligand>
</feature>
<dbReference type="GO" id="GO:0005743">
    <property type="term" value="C:mitochondrial inner membrane"/>
    <property type="evidence" value="ECO:0007669"/>
    <property type="project" value="UniProtKB-SubCell"/>
</dbReference>
<feature type="binding site" evidence="10">
    <location>
        <position position="210"/>
    </location>
    <ligand>
        <name>GTP</name>
        <dbReference type="ChEBI" id="CHEBI:37565"/>
    </ligand>
</feature>
<comment type="similarity">
    <text evidence="9">Belongs to the TRAFAC class YlqF/YawG GTPase family. MTG1 subfamily.</text>
</comment>
<dbReference type="PRINTS" id="PR00326">
    <property type="entry name" value="GTP1OBG"/>
</dbReference>
<dbReference type="PIRSF" id="PIRSF006230">
    <property type="entry name" value="MG442"/>
    <property type="match status" value="1"/>
</dbReference>
<feature type="domain" description="CP-type G" evidence="11">
    <location>
        <begin position="33"/>
        <end position="214"/>
    </location>
</feature>
<keyword evidence="2 9" id="KW-0547">Nucleotide-binding</keyword>
<dbReference type="Pfam" id="PF01926">
    <property type="entry name" value="MMR_HSR1"/>
    <property type="match status" value="1"/>
</dbReference>
<dbReference type="FunFam" id="1.10.1580.10:FF:000004">
    <property type="entry name" value="Mitochondrial GTPase 1"/>
    <property type="match status" value="1"/>
</dbReference>
<dbReference type="FunFam" id="3.40.50.300:FF:000876">
    <property type="entry name" value="Mitochondrial GTPase 1"/>
    <property type="match status" value="1"/>
</dbReference>
<evidence type="ECO:0000256" key="8">
    <source>
        <dbReference type="ARBA" id="ARBA00045284"/>
    </source>
</evidence>
<dbReference type="Gene3D" id="1.10.1580.10">
    <property type="match status" value="1"/>
</dbReference>
<keyword evidence="4" id="KW-0809">Transit peptide</keyword>
<evidence type="ECO:0000256" key="9">
    <source>
        <dbReference type="PIRNR" id="PIRNR006230"/>
    </source>
</evidence>
<evidence type="ECO:0000256" key="3">
    <source>
        <dbReference type="ARBA" id="ARBA00022792"/>
    </source>
</evidence>
<keyword evidence="13" id="KW-1185">Reference proteome</keyword>
<dbReference type="SUPFAM" id="SSF52540">
    <property type="entry name" value="P-loop containing nucleoside triphosphate hydrolases"/>
    <property type="match status" value="1"/>
</dbReference>
<comment type="subcellular location">
    <subcellularLocation>
        <location evidence="1">Mitochondrion inner membrane</location>
        <topology evidence="1">Peripheral membrane protein</topology>
        <orientation evidence="1">Matrix side</orientation>
    </subcellularLocation>
</comment>
<reference evidence="12 13" key="1">
    <citation type="submission" date="2024-04" db="EMBL/GenBank/DDBJ databases">
        <authorList>
            <consortium name="Genoscope - CEA"/>
            <person name="William W."/>
        </authorList>
    </citation>
    <scope>NUCLEOTIDE SEQUENCE [LARGE SCALE GENOMIC DNA]</scope>
</reference>
<dbReference type="PANTHER" id="PTHR45782:SF4">
    <property type="entry name" value="MITOCHONDRIAL RIBOSOME-ASSOCIATED GTPASE 1"/>
    <property type="match status" value="1"/>
</dbReference>
<dbReference type="InterPro" id="IPR016478">
    <property type="entry name" value="GTPase_MTG1"/>
</dbReference>
<evidence type="ECO:0000256" key="10">
    <source>
        <dbReference type="PIRSR" id="PIRSR006230-1"/>
    </source>
</evidence>
<feature type="binding site" evidence="10">
    <location>
        <begin position="79"/>
        <end position="82"/>
    </location>
    <ligand>
        <name>GTP</name>
        <dbReference type="ChEBI" id="CHEBI:37565"/>
    </ligand>
</feature>
<evidence type="ECO:0000256" key="6">
    <source>
        <dbReference type="ARBA" id="ARBA00023134"/>
    </source>
</evidence>
<evidence type="ECO:0000256" key="2">
    <source>
        <dbReference type="ARBA" id="ARBA00022741"/>
    </source>
</evidence>
<sequence length="326" mass="37385">MSNKYMHLKNTFRKTFYISNSQAVKWYPGHMQKGLFQIQAKLQKVDCIIEIHDARVPFSGRNNRFRDIIKMRPHILLLNKIDLTDLQDNNKKREKIMTQLQKDGVDTTYFTNLRNNQNEHFLQSTILPSAKELIGQRPRYNREGAEDFNFLVIGLPNVGKSTFINSLRSTQLTTKGKATTVGAIAGITRSVLNKIKVSTHPNVYIIDTPGIMPPKVENIETGMKLAACSSVPDHIIGEVHIADYILYWLNKHEHFSYVDYFQLDAPIDNVLQVLANIAVKNRKVSHIKDMSTNQLVYRPNIQMAATMFIKAFREGHLGRFTLDTII</sequence>
<name>A0AAV2IFR8_LYMST</name>
<dbReference type="InterPro" id="IPR027417">
    <property type="entry name" value="P-loop_NTPase"/>
</dbReference>
<protein>
    <recommendedName>
        <fullName evidence="9">Mitochondrial GTPase 1</fullName>
    </recommendedName>
</protein>
<comment type="caution">
    <text evidence="12">The sequence shown here is derived from an EMBL/GenBank/DDBJ whole genome shotgun (WGS) entry which is preliminary data.</text>
</comment>
<evidence type="ECO:0000256" key="1">
    <source>
        <dbReference type="ARBA" id="ARBA00004443"/>
    </source>
</evidence>
<dbReference type="GO" id="GO:0032543">
    <property type="term" value="P:mitochondrial translation"/>
    <property type="evidence" value="ECO:0007669"/>
    <property type="project" value="TreeGrafter"/>
</dbReference>
<comment type="function">
    <text evidence="8 9">Plays a role in the regulation of the mitochondrial ribosome assembly and of translational activity. Displays mitochondrial GTPase activity.</text>
</comment>
<dbReference type="PANTHER" id="PTHR45782">
    <property type="entry name" value="MITOCHONDRIAL RIBOSOME-ASSOCIATED GTPASE 1"/>
    <property type="match status" value="1"/>
</dbReference>
<dbReference type="GO" id="GO:0003924">
    <property type="term" value="F:GTPase activity"/>
    <property type="evidence" value="ECO:0007669"/>
    <property type="project" value="TreeGrafter"/>
</dbReference>
<evidence type="ECO:0000313" key="12">
    <source>
        <dbReference type="EMBL" id="CAL1544970.1"/>
    </source>
</evidence>
<keyword evidence="7" id="KW-0472">Membrane</keyword>
<evidence type="ECO:0000256" key="5">
    <source>
        <dbReference type="ARBA" id="ARBA00023128"/>
    </source>
</evidence>
<dbReference type="InterPro" id="IPR030378">
    <property type="entry name" value="G_CP_dom"/>
</dbReference>
<dbReference type="EMBL" id="CAXITT010000663">
    <property type="protein sequence ID" value="CAL1544970.1"/>
    <property type="molecule type" value="Genomic_DNA"/>
</dbReference>
<dbReference type="AlphaFoldDB" id="A0AAV2IFR8"/>
<keyword evidence="3" id="KW-0999">Mitochondrion inner membrane</keyword>
<evidence type="ECO:0000256" key="4">
    <source>
        <dbReference type="ARBA" id="ARBA00022946"/>
    </source>
</evidence>
<keyword evidence="6 9" id="KW-0342">GTP-binding</keyword>
<proteinExistence type="inferred from homology"/>
<dbReference type="Gene3D" id="3.40.50.300">
    <property type="entry name" value="P-loop containing nucleotide triphosphate hydrolases"/>
    <property type="match status" value="1"/>
</dbReference>
<organism evidence="12 13">
    <name type="scientific">Lymnaea stagnalis</name>
    <name type="common">Great pond snail</name>
    <name type="synonym">Helix stagnalis</name>
    <dbReference type="NCBI Taxonomy" id="6523"/>
    <lineage>
        <taxon>Eukaryota</taxon>
        <taxon>Metazoa</taxon>
        <taxon>Spiralia</taxon>
        <taxon>Lophotrochozoa</taxon>
        <taxon>Mollusca</taxon>
        <taxon>Gastropoda</taxon>
        <taxon>Heterobranchia</taxon>
        <taxon>Euthyneura</taxon>
        <taxon>Panpulmonata</taxon>
        <taxon>Hygrophila</taxon>
        <taxon>Lymnaeoidea</taxon>
        <taxon>Lymnaeidae</taxon>
        <taxon>Lymnaea</taxon>
    </lineage>
</organism>